<dbReference type="SUPFAM" id="SSF47769">
    <property type="entry name" value="SAM/Pointed domain"/>
    <property type="match status" value="1"/>
</dbReference>
<dbReference type="Gene3D" id="1.10.150.50">
    <property type="entry name" value="Transcription Factor, Ets-1"/>
    <property type="match status" value="1"/>
</dbReference>
<comment type="caution">
    <text evidence="2">The sequence shown here is derived from an EMBL/GenBank/DDBJ whole genome shotgun (WGS) entry which is preliminary data.</text>
</comment>
<dbReference type="InterPro" id="IPR013761">
    <property type="entry name" value="SAM/pointed_sf"/>
</dbReference>
<feature type="domain" description="SAM" evidence="1">
    <location>
        <begin position="9"/>
        <end position="74"/>
    </location>
</feature>
<sequence length="81" mass="9133">MGSLNIAEWSPDQVAEWLSGLGPTVASYVPALRQRGLNGSKLLTLRCDDLEYLGIHIIGHQELLLEAVEHLRNFVRNFRFS</sequence>
<dbReference type="PROSITE" id="PS50105">
    <property type="entry name" value="SAM_DOMAIN"/>
    <property type="match status" value="1"/>
</dbReference>
<evidence type="ECO:0000259" key="1">
    <source>
        <dbReference type="PROSITE" id="PS50105"/>
    </source>
</evidence>
<evidence type="ECO:0000313" key="2">
    <source>
        <dbReference type="EMBL" id="CAK1604641.1"/>
    </source>
</evidence>
<dbReference type="PANTHER" id="PTHR12844">
    <property type="entry name" value="CONNECTOR ENCHANCER OF KINASE SUPPRESSOR OF RAS"/>
    <property type="match status" value="1"/>
</dbReference>
<keyword evidence="3" id="KW-1185">Reference proteome</keyword>
<protein>
    <recommendedName>
        <fullName evidence="1">SAM domain-containing protein</fullName>
    </recommendedName>
</protein>
<accession>A0AAV1MAD3</accession>
<dbReference type="InterPro" id="IPR001660">
    <property type="entry name" value="SAM"/>
</dbReference>
<evidence type="ECO:0000313" key="3">
    <source>
        <dbReference type="Proteomes" id="UP001314205"/>
    </source>
</evidence>
<dbReference type="PANTHER" id="PTHR12844:SF42">
    <property type="entry name" value="CONNECTOR ENHANCER OF KSR PROTEIN CNK"/>
    <property type="match status" value="1"/>
</dbReference>
<name>A0AAV1MAD3_9NEOP</name>
<dbReference type="Pfam" id="PF00536">
    <property type="entry name" value="SAM_1"/>
    <property type="match status" value="1"/>
</dbReference>
<dbReference type="SMART" id="SM00454">
    <property type="entry name" value="SAM"/>
    <property type="match status" value="1"/>
</dbReference>
<dbReference type="AlphaFoldDB" id="A0AAV1MAD3"/>
<proteinExistence type="predicted"/>
<dbReference type="Proteomes" id="UP001314205">
    <property type="component" value="Unassembled WGS sequence"/>
</dbReference>
<dbReference type="InterPro" id="IPR051566">
    <property type="entry name" value="CNKSR"/>
</dbReference>
<gene>
    <name evidence="2" type="ORF">PARMNEM_LOCUS22832</name>
</gene>
<dbReference type="EMBL" id="CAVLGL010000159">
    <property type="protein sequence ID" value="CAK1604641.1"/>
    <property type="molecule type" value="Genomic_DNA"/>
</dbReference>
<reference evidence="2 3" key="1">
    <citation type="submission" date="2023-11" db="EMBL/GenBank/DDBJ databases">
        <authorList>
            <person name="Hedman E."/>
            <person name="Englund M."/>
            <person name="Stromberg M."/>
            <person name="Nyberg Akerstrom W."/>
            <person name="Nylinder S."/>
            <person name="Jareborg N."/>
            <person name="Kallberg Y."/>
            <person name="Kronander E."/>
        </authorList>
    </citation>
    <scope>NUCLEOTIDE SEQUENCE [LARGE SCALE GENOMIC DNA]</scope>
</reference>
<organism evidence="2 3">
    <name type="scientific">Parnassius mnemosyne</name>
    <name type="common">clouded apollo</name>
    <dbReference type="NCBI Taxonomy" id="213953"/>
    <lineage>
        <taxon>Eukaryota</taxon>
        <taxon>Metazoa</taxon>
        <taxon>Ecdysozoa</taxon>
        <taxon>Arthropoda</taxon>
        <taxon>Hexapoda</taxon>
        <taxon>Insecta</taxon>
        <taxon>Pterygota</taxon>
        <taxon>Neoptera</taxon>
        <taxon>Endopterygota</taxon>
        <taxon>Lepidoptera</taxon>
        <taxon>Glossata</taxon>
        <taxon>Ditrysia</taxon>
        <taxon>Papilionoidea</taxon>
        <taxon>Papilionidae</taxon>
        <taxon>Parnassiinae</taxon>
        <taxon>Parnassini</taxon>
        <taxon>Parnassius</taxon>
        <taxon>Driopa</taxon>
    </lineage>
</organism>